<feature type="compositionally biased region" description="Acidic residues" evidence="1">
    <location>
        <begin position="583"/>
        <end position="597"/>
    </location>
</feature>
<proteinExistence type="predicted"/>
<gene>
    <name evidence="2" type="ORF">PSTT_16575</name>
</gene>
<organism evidence="2 3">
    <name type="scientific">Puccinia striiformis</name>
    <dbReference type="NCBI Taxonomy" id="27350"/>
    <lineage>
        <taxon>Eukaryota</taxon>
        <taxon>Fungi</taxon>
        <taxon>Dikarya</taxon>
        <taxon>Basidiomycota</taxon>
        <taxon>Pucciniomycotina</taxon>
        <taxon>Pucciniomycetes</taxon>
        <taxon>Pucciniales</taxon>
        <taxon>Pucciniaceae</taxon>
        <taxon>Puccinia</taxon>
    </lineage>
</organism>
<dbReference type="AlphaFoldDB" id="A0A2S4UCB8"/>
<dbReference type="Proteomes" id="UP000239156">
    <property type="component" value="Unassembled WGS sequence"/>
</dbReference>
<feature type="region of interest" description="Disordered" evidence="1">
    <location>
        <begin position="126"/>
        <end position="153"/>
    </location>
</feature>
<name>A0A2S4UCB8_9BASI</name>
<accession>A0A2S4UCB8</accession>
<reference evidence="2" key="1">
    <citation type="submission" date="2017-12" db="EMBL/GenBank/DDBJ databases">
        <title>Gene loss provides genomic basis for host adaptation in cereal stripe rust fungi.</title>
        <authorList>
            <person name="Xia C."/>
        </authorList>
    </citation>
    <scope>NUCLEOTIDE SEQUENCE [LARGE SCALE GENOMIC DNA]</scope>
    <source>
        <strain evidence="2">93-210</strain>
    </source>
</reference>
<feature type="region of interest" description="Disordered" evidence="1">
    <location>
        <begin position="577"/>
        <end position="600"/>
    </location>
</feature>
<evidence type="ECO:0000313" key="2">
    <source>
        <dbReference type="EMBL" id="POV94910.1"/>
    </source>
</evidence>
<protein>
    <submittedName>
        <fullName evidence="2">Uncharacterized protein</fullName>
    </submittedName>
</protein>
<evidence type="ECO:0000313" key="3">
    <source>
        <dbReference type="Proteomes" id="UP000239156"/>
    </source>
</evidence>
<dbReference type="VEuPathDB" id="FungiDB:PSTT_16575"/>
<comment type="caution">
    <text evidence="2">The sequence shown here is derived from an EMBL/GenBank/DDBJ whole genome shotgun (WGS) entry which is preliminary data.</text>
</comment>
<keyword evidence="3" id="KW-1185">Reference proteome</keyword>
<sequence>SGMGAAFLWTTSPREYCYPRFACLDGPRVLSASRGLIFLHSRRKCLPILGRTKMYASPIKGNDNKLLLVCSSPPLSAHSDSALEVRGRLPFEQRPPLHELAQRITGKAYPPETSPEHDYRLTQEDTLPSEHVSNHREAPPSELDEKVESTQPHKRHQFRKALACLGCLGASKSTKESEEVITPLEEVTTPIKFISPVDLARMRRELEDRVHPTLFQCLVDHGKPIIGLNEDAKEDLSDPLTQIQSGFFNIVKPDDAHQSGLPAIRAFCIQDLQVYHDGIVRSLLQNFEKAGTILEKSQNYQSKQVSEKALEIMYHLNDSLVEVIVALEREGLISEQHIREILNEQNNVRLISNWILGEHTVLSHEEVMYATFDLKLSIESNPSTHLIHGLVKHLDQNSWRSIERWHLDAELAEFNRCGYKLHDFAHEFLVITSPAKGLVDHAIQSNILKFSAHLVDMLFVQLTKLEYSMYSLVVKSKVLYSMLRFIVQYDVKPSRLSHQYMGEIRSLPDFPKIQALERLMMVYSDLIQTAYLRIATVLETLTLDADSYKVYHTQLYNTRYLVDMDKREQRLLFSAEGEKTTTAEEEEYMTDEEEEPTTPDLRTSVLSKSANAFGEPFYQLKGHMPEKVNLDMKSLGLGSSPPKLLSLLGSKIQDISNEIERLRSVRAGQGKTAGEWEIEGLTRIIRAYVGPDSS</sequence>
<feature type="compositionally biased region" description="Basic and acidic residues" evidence="1">
    <location>
        <begin position="132"/>
        <end position="148"/>
    </location>
</feature>
<evidence type="ECO:0000256" key="1">
    <source>
        <dbReference type="SAM" id="MobiDB-lite"/>
    </source>
</evidence>
<dbReference type="EMBL" id="PKSL01000380">
    <property type="protein sequence ID" value="POV94910.1"/>
    <property type="molecule type" value="Genomic_DNA"/>
</dbReference>
<feature type="non-terminal residue" evidence="2">
    <location>
        <position position="1"/>
    </location>
</feature>
<dbReference type="VEuPathDB" id="FungiDB:PSHT_04804"/>